<dbReference type="GO" id="GO:0005524">
    <property type="term" value="F:ATP binding"/>
    <property type="evidence" value="ECO:0007669"/>
    <property type="project" value="InterPro"/>
</dbReference>
<reference evidence="4" key="1">
    <citation type="submission" date="2018-05" db="EMBL/GenBank/DDBJ databases">
        <authorList>
            <person name="Lanie J.A."/>
            <person name="Ng W.-L."/>
            <person name="Kazmierczak K.M."/>
            <person name="Andrzejewski T.M."/>
            <person name="Davidsen T.M."/>
            <person name="Wayne K.J."/>
            <person name="Tettelin H."/>
            <person name="Glass J.I."/>
            <person name="Rusch D."/>
            <person name="Podicherti R."/>
            <person name="Tsui H.-C.T."/>
            <person name="Winkler M.E."/>
        </authorList>
    </citation>
    <scope>NUCLEOTIDE SEQUENCE</scope>
</reference>
<evidence type="ECO:0000313" key="4">
    <source>
        <dbReference type="EMBL" id="SVE10760.1"/>
    </source>
</evidence>
<dbReference type="SUPFAM" id="SSF52540">
    <property type="entry name" value="P-loop containing nucleoside triphosphate hydrolases"/>
    <property type="match status" value="1"/>
</dbReference>
<dbReference type="PANTHER" id="PTHR43335:SF11">
    <property type="entry name" value="ABC TRANSPORTER RELATED"/>
    <property type="match status" value="1"/>
</dbReference>
<gene>
    <name evidence="4" type="ORF">METZ01_LOCUS463614</name>
</gene>
<dbReference type="InterPro" id="IPR027417">
    <property type="entry name" value="P-loop_NTPase"/>
</dbReference>
<dbReference type="Gene3D" id="3.40.50.300">
    <property type="entry name" value="P-loop containing nucleotide triphosphate hydrolases"/>
    <property type="match status" value="1"/>
</dbReference>
<evidence type="ECO:0000256" key="2">
    <source>
        <dbReference type="ARBA" id="ARBA00022448"/>
    </source>
</evidence>
<evidence type="ECO:0000256" key="1">
    <source>
        <dbReference type="ARBA" id="ARBA00005417"/>
    </source>
</evidence>
<organism evidence="4">
    <name type="scientific">marine metagenome</name>
    <dbReference type="NCBI Taxonomy" id="408172"/>
    <lineage>
        <taxon>unclassified sequences</taxon>
        <taxon>metagenomes</taxon>
        <taxon>ecological metagenomes</taxon>
    </lineage>
</organism>
<dbReference type="GO" id="GO:0016887">
    <property type="term" value="F:ATP hydrolysis activity"/>
    <property type="evidence" value="ECO:0007669"/>
    <property type="project" value="InterPro"/>
</dbReference>
<accession>A0A383ATA3</accession>
<keyword evidence="2" id="KW-0813">Transport</keyword>
<dbReference type="AlphaFoldDB" id="A0A383ATA3"/>
<name>A0A383ATA3_9ZZZZ</name>
<evidence type="ECO:0000259" key="3">
    <source>
        <dbReference type="Pfam" id="PF00005"/>
    </source>
</evidence>
<proteinExistence type="inferred from homology"/>
<comment type="similarity">
    <text evidence="1">Belongs to the ABC transporter superfamily.</text>
</comment>
<dbReference type="EMBL" id="UINC01194599">
    <property type="protein sequence ID" value="SVE10760.1"/>
    <property type="molecule type" value="Genomic_DNA"/>
</dbReference>
<protein>
    <recommendedName>
        <fullName evidence="3">ABC transporter domain-containing protein</fullName>
    </recommendedName>
</protein>
<dbReference type="PANTHER" id="PTHR43335">
    <property type="entry name" value="ABC TRANSPORTER, ATP-BINDING PROTEIN"/>
    <property type="match status" value="1"/>
</dbReference>
<dbReference type="InterPro" id="IPR003439">
    <property type="entry name" value="ABC_transporter-like_ATP-bd"/>
</dbReference>
<feature type="domain" description="ABC transporter" evidence="3">
    <location>
        <begin position="4"/>
        <end position="35"/>
    </location>
</feature>
<sequence length="109" mass="12040">EDDRVRGFSRGMKQRLAIARSTLHEPAILLLDEPFTGLDASARTMLSDLLMGLREAGRTVVLVTHDLLRGLTLSDRFVILNRGRVTQQGDSSGLTPDEFEGIYASAIRN</sequence>
<dbReference type="Pfam" id="PF00005">
    <property type="entry name" value="ABC_tran"/>
    <property type="match status" value="1"/>
</dbReference>
<feature type="non-terminal residue" evidence="4">
    <location>
        <position position="1"/>
    </location>
</feature>